<protein>
    <submittedName>
        <fullName evidence="1">Uncharacterized protein</fullName>
    </submittedName>
</protein>
<dbReference type="EMBL" id="CAJNOQ010026053">
    <property type="protein sequence ID" value="CAF1542546.1"/>
    <property type="molecule type" value="Genomic_DNA"/>
</dbReference>
<organism evidence="1 3">
    <name type="scientific">Didymodactylos carnosus</name>
    <dbReference type="NCBI Taxonomy" id="1234261"/>
    <lineage>
        <taxon>Eukaryota</taxon>
        <taxon>Metazoa</taxon>
        <taxon>Spiralia</taxon>
        <taxon>Gnathifera</taxon>
        <taxon>Rotifera</taxon>
        <taxon>Eurotatoria</taxon>
        <taxon>Bdelloidea</taxon>
        <taxon>Philodinida</taxon>
        <taxon>Philodinidae</taxon>
        <taxon>Didymodactylos</taxon>
    </lineage>
</organism>
<dbReference type="OrthoDB" id="10047078at2759"/>
<name>A0A815W152_9BILA</name>
<sequence length="488" mass="55977">MSDPFVWPWVIWDISLKGVSGRSKALNLPSYCNTQGSEVTQAQWANTLKDKSNSQYVVQQYYEPLKFMSMNIVGMFFCFNQQCFNMGIIRMSNESVVNISDGGYYIRPFVRRHVYRDPCGGILTKSALHEQILSRNGDDDRWKHMYLSSSGGSGGKRLFFATDIKENQFQRKILVQGMIEHKVFNEADICLNLFEANNMYRSCEIFNDFCAIANVTTLPMGFKSCDSDVLKIIRMFKPNVCMSSPYRLMQLTLFANKMGESIKFDKIIFSCEPLQESNREYFRHALQCDCFMGMYGSAELGVFAFQSPALSATSSYIYPKSLVHIEIVADDNNSKQYGRIIATNLVRRQNQLIRFDTGDIGQLVSVDSDKYGILNVKSSQRLLLVGSGSLSKSDIDQCMMEECHSCIEWQLLIDQVDEKASVTFRYVIRQGETSENIVSNIKNYLEKCFNSSNYNEEIYLNFECIQLTDLIRSTVSNKVLKIIDRRIY</sequence>
<evidence type="ECO:0000313" key="3">
    <source>
        <dbReference type="Proteomes" id="UP000663829"/>
    </source>
</evidence>
<accession>A0A815W152</accession>
<dbReference type="InterPro" id="IPR042099">
    <property type="entry name" value="ANL_N_sf"/>
</dbReference>
<dbReference type="Proteomes" id="UP000663829">
    <property type="component" value="Unassembled WGS sequence"/>
</dbReference>
<keyword evidence="3" id="KW-1185">Reference proteome</keyword>
<dbReference type="Proteomes" id="UP000681722">
    <property type="component" value="Unassembled WGS sequence"/>
</dbReference>
<dbReference type="EMBL" id="CAJOBC010091692">
    <property type="protein sequence ID" value="CAF4402984.1"/>
    <property type="molecule type" value="Genomic_DNA"/>
</dbReference>
<reference evidence="1" key="1">
    <citation type="submission" date="2021-02" db="EMBL/GenBank/DDBJ databases">
        <authorList>
            <person name="Nowell W R."/>
        </authorList>
    </citation>
    <scope>NUCLEOTIDE SEQUENCE</scope>
</reference>
<comment type="caution">
    <text evidence="1">The sequence shown here is derived from an EMBL/GenBank/DDBJ whole genome shotgun (WGS) entry which is preliminary data.</text>
</comment>
<dbReference type="AlphaFoldDB" id="A0A815W152"/>
<dbReference type="Gene3D" id="3.40.50.12780">
    <property type="entry name" value="N-terminal domain of ligase-like"/>
    <property type="match status" value="1"/>
</dbReference>
<dbReference type="PANTHER" id="PTHR43845">
    <property type="entry name" value="BLR5969 PROTEIN"/>
    <property type="match status" value="1"/>
</dbReference>
<proteinExistence type="predicted"/>
<evidence type="ECO:0000313" key="2">
    <source>
        <dbReference type="EMBL" id="CAF4402984.1"/>
    </source>
</evidence>
<gene>
    <name evidence="1" type="ORF">GPM918_LOCUS38716</name>
    <name evidence="2" type="ORF">SRO942_LOCUS39556</name>
</gene>
<evidence type="ECO:0000313" key="1">
    <source>
        <dbReference type="EMBL" id="CAF1542546.1"/>
    </source>
</evidence>
<dbReference type="PANTHER" id="PTHR43845:SF1">
    <property type="entry name" value="BLR5969 PROTEIN"/>
    <property type="match status" value="1"/>
</dbReference>